<dbReference type="EMBL" id="QGKW02000007">
    <property type="protein sequence ID" value="KAF2619356.1"/>
    <property type="molecule type" value="Genomic_DNA"/>
</dbReference>
<proteinExistence type="predicted"/>
<reference evidence="1" key="1">
    <citation type="submission" date="2019-12" db="EMBL/GenBank/DDBJ databases">
        <title>Genome sequencing and annotation of Brassica cretica.</title>
        <authorList>
            <person name="Studholme D.J."/>
            <person name="Sarris P.F."/>
        </authorList>
    </citation>
    <scope>NUCLEOTIDE SEQUENCE</scope>
    <source>
        <strain evidence="1">PFS-001/15</strain>
        <tissue evidence="1">Leaf</tissue>
    </source>
</reference>
<sequence>MEEKQGKRYKIQDVLSSNSLNFWRFAISKKISILLWKIRPALLADPEPVEVTRHAK</sequence>
<comment type="caution">
    <text evidence="1">The sequence shown here is derived from an EMBL/GenBank/DDBJ whole genome shotgun (WGS) entry which is preliminary data.</text>
</comment>
<dbReference type="Proteomes" id="UP000712281">
    <property type="component" value="Unassembled WGS sequence"/>
</dbReference>
<accession>A0A3N6RA65</accession>
<dbReference type="AlphaFoldDB" id="A0A3N6RA65"/>
<evidence type="ECO:0000313" key="2">
    <source>
        <dbReference type="Proteomes" id="UP000712281"/>
    </source>
</evidence>
<gene>
    <name evidence="1" type="ORF">F2Q68_00038507</name>
</gene>
<evidence type="ECO:0000313" key="1">
    <source>
        <dbReference type="EMBL" id="KAF2619356.1"/>
    </source>
</evidence>
<organism evidence="1 2">
    <name type="scientific">Brassica cretica</name>
    <name type="common">Mustard</name>
    <dbReference type="NCBI Taxonomy" id="69181"/>
    <lineage>
        <taxon>Eukaryota</taxon>
        <taxon>Viridiplantae</taxon>
        <taxon>Streptophyta</taxon>
        <taxon>Embryophyta</taxon>
        <taxon>Tracheophyta</taxon>
        <taxon>Spermatophyta</taxon>
        <taxon>Magnoliopsida</taxon>
        <taxon>eudicotyledons</taxon>
        <taxon>Gunneridae</taxon>
        <taxon>Pentapetalae</taxon>
        <taxon>rosids</taxon>
        <taxon>malvids</taxon>
        <taxon>Brassicales</taxon>
        <taxon>Brassicaceae</taxon>
        <taxon>Brassiceae</taxon>
        <taxon>Brassica</taxon>
    </lineage>
</organism>
<name>A0A3N6RA65_BRACR</name>
<protein>
    <submittedName>
        <fullName evidence="1">Uncharacterized protein</fullName>
    </submittedName>
</protein>